<sequence length="77" mass="8211">MFGLASRSPGPVAVNPHPSLAPVKIPHCPQSPISHPELAFSPTDMGCGLWERRKDMKRNEMGTGDVSTGPAGGRGWF</sequence>
<keyword evidence="3" id="KW-1185">Reference proteome</keyword>
<evidence type="ECO:0000313" key="3">
    <source>
        <dbReference type="Proteomes" id="UP001489004"/>
    </source>
</evidence>
<protein>
    <submittedName>
        <fullName evidence="2">Uncharacterized protein</fullName>
    </submittedName>
</protein>
<dbReference type="Proteomes" id="UP001489004">
    <property type="component" value="Unassembled WGS sequence"/>
</dbReference>
<feature type="region of interest" description="Disordered" evidence="1">
    <location>
        <begin position="58"/>
        <end position="77"/>
    </location>
</feature>
<comment type="caution">
    <text evidence="2">The sequence shown here is derived from an EMBL/GenBank/DDBJ whole genome shotgun (WGS) entry which is preliminary data.</text>
</comment>
<evidence type="ECO:0000256" key="1">
    <source>
        <dbReference type="SAM" id="MobiDB-lite"/>
    </source>
</evidence>
<name>A0AAW1Q4C5_9CHLO</name>
<dbReference type="EMBL" id="JALJOR010000006">
    <property type="protein sequence ID" value="KAK9815713.1"/>
    <property type="molecule type" value="Genomic_DNA"/>
</dbReference>
<accession>A0AAW1Q4C5</accession>
<proteinExistence type="predicted"/>
<evidence type="ECO:0000313" key="2">
    <source>
        <dbReference type="EMBL" id="KAK9815713.1"/>
    </source>
</evidence>
<dbReference type="AlphaFoldDB" id="A0AAW1Q4C5"/>
<gene>
    <name evidence="2" type="ORF">WJX72_008434</name>
</gene>
<organism evidence="2 3">
    <name type="scientific">[Myrmecia] bisecta</name>
    <dbReference type="NCBI Taxonomy" id="41462"/>
    <lineage>
        <taxon>Eukaryota</taxon>
        <taxon>Viridiplantae</taxon>
        <taxon>Chlorophyta</taxon>
        <taxon>core chlorophytes</taxon>
        <taxon>Trebouxiophyceae</taxon>
        <taxon>Trebouxiales</taxon>
        <taxon>Trebouxiaceae</taxon>
        <taxon>Myrmecia</taxon>
    </lineage>
</organism>
<reference evidence="2 3" key="1">
    <citation type="journal article" date="2024" name="Nat. Commun.">
        <title>Phylogenomics reveals the evolutionary origins of lichenization in chlorophyte algae.</title>
        <authorList>
            <person name="Puginier C."/>
            <person name="Libourel C."/>
            <person name="Otte J."/>
            <person name="Skaloud P."/>
            <person name="Haon M."/>
            <person name="Grisel S."/>
            <person name="Petersen M."/>
            <person name="Berrin J.G."/>
            <person name="Delaux P.M."/>
            <person name="Dal Grande F."/>
            <person name="Keller J."/>
        </authorList>
    </citation>
    <scope>NUCLEOTIDE SEQUENCE [LARGE SCALE GENOMIC DNA]</scope>
    <source>
        <strain evidence="2 3">SAG 2043</strain>
    </source>
</reference>